<feature type="non-terminal residue" evidence="3">
    <location>
        <position position="1"/>
    </location>
</feature>
<dbReference type="PANTHER" id="PTHR30383">
    <property type="entry name" value="THIOESTERASE 1/PROTEASE 1/LYSOPHOSPHOLIPASE L1"/>
    <property type="match status" value="1"/>
</dbReference>
<dbReference type="Proteomes" id="UP000813385">
    <property type="component" value="Unassembled WGS sequence"/>
</dbReference>
<dbReference type="OrthoDB" id="3915838at2759"/>
<dbReference type="Pfam" id="PF13472">
    <property type="entry name" value="Lipase_GDSL_2"/>
    <property type="match status" value="1"/>
</dbReference>
<dbReference type="InterPro" id="IPR028994">
    <property type="entry name" value="Integrin_alpha_N"/>
</dbReference>
<protein>
    <recommendedName>
        <fullName evidence="2">SGNH hydrolase-type esterase domain-containing protein</fullName>
    </recommendedName>
</protein>
<dbReference type="InterPro" id="IPR051532">
    <property type="entry name" value="Ester_Hydrolysis_Enzymes"/>
</dbReference>
<dbReference type="PANTHER" id="PTHR30383:SF31">
    <property type="entry name" value="SGNH HYDROLASE-TYPE ESTERASE DOMAIN-CONTAINING PROTEIN-RELATED"/>
    <property type="match status" value="1"/>
</dbReference>
<feature type="non-terminal residue" evidence="3">
    <location>
        <position position="869"/>
    </location>
</feature>
<evidence type="ECO:0000313" key="4">
    <source>
        <dbReference type="Proteomes" id="UP000813385"/>
    </source>
</evidence>
<gene>
    <name evidence="3" type="ORF">B0T11DRAFT_345463</name>
</gene>
<reference evidence="3" key="1">
    <citation type="journal article" date="2021" name="Nat. Commun.">
        <title>Genetic determinants of endophytism in the Arabidopsis root mycobiome.</title>
        <authorList>
            <person name="Mesny F."/>
            <person name="Miyauchi S."/>
            <person name="Thiergart T."/>
            <person name="Pickel B."/>
            <person name="Atanasova L."/>
            <person name="Karlsson M."/>
            <person name="Huettel B."/>
            <person name="Barry K.W."/>
            <person name="Haridas S."/>
            <person name="Chen C."/>
            <person name="Bauer D."/>
            <person name="Andreopoulos W."/>
            <person name="Pangilinan J."/>
            <person name="LaButti K."/>
            <person name="Riley R."/>
            <person name="Lipzen A."/>
            <person name="Clum A."/>
            <person name="Drula E."/>
            <person name="Henrissat B."/>
            <person name="Kohler A."/>
            <person name="Grigoriev I.V."/>
            <person name="Martin F.M."/>
            <person name="Hacquard S."/>
        </authorList>
    </citation>
    <scope>NUCLEOTIDE SEQUENCE</scope>
    <source>
        <strain evidence="3">MPI-CAGE-AT-0016</strain>
    </source>
</reference>
<evidence type="ECO:0000259" key="2">
    <source>
        <dbReference type="Pfam" id="PF13472"/>
    </source>
</evidence>
<dbReference type="SUPFAM" id="SSF52266">
    <property type="entry name" value="SGNH hydrolase"/>
    <property type="match status" value="1"/>
</dbReference>
<comment type="caution">
    <text evidence="3">The sequence shown here is derived from an EMBL/GenBank/DDBJ whole genome shotgun (WGS) entry which is preliminary data.</text>
</comment>
<dbReference type="AlphaFoldDB" id="A0A8K0X9X5"/>
<keyword evidence="1" id="KW-0732">Signal</keyword>
<organism evidence="3 4">
    <name type="scientific">Plectosphaerella cucumerina</name>
    <dbReference type="NCBI Taxonomy" id="40658"/>
    <lineage>
        <taxon>Eukaryota</taxon>
        <taxon>Fungi</taxon>
        <taxon>Dikarya</taxon>
        <taxon>Ascomycota</taxon>
        <taxon>Pezizomycotina</taxon>
        <taxon>Sordariomycetes</taxon>
        <taxon>Hypocreomycetidae</taxon>
        <taxon>Glomerellales</taxon>
        <taxon>Plectosphaerellaceae</taxon>
        <taxon>Plectosphaerella</taxon>
    </lineage>
</organism>
<dbReference type="Pfam" id="PF13517">
    <property type="entry name" value="FG-GAP_3"/>
    <property type="match status" value="2"/>
</dbReference>
<proteinExistence type="predicted"/>
<evidence type="ECO:0000313" key="3">
    <source>
        <dbReference type="EMBL" id="KAH7375470.1"/>
    </source>
</evidence>
<dbReference type="InterPro" id="IPR036514">
    <property type="entry name" value="SGNH_hydro_sf"/>
</dbReference>
<sequence length="869" mass="95090">DLDVFGPSELDRRQNLPELRIMPLGASIVYGVGSEDFGGNGFRKLLRDQARTFGYPVNMVGTKKGGIMKDNDCEATSGYIVTEIHAEARKSFKYKPNVVVINAGTNDCVRSIDNANQHHRLRAVIEDIWSNVSLDTVIIVSTLLPLGGVAGDNRNLVNGLYRQMVRDLAAQGRSIYLADMDAITQNELPDGVHPAESGFRKMAASFWAGIQAAQRDGRIKAPLPMAPEAGSGSGDSDNNECKKAAGGGIYAGGLTQRGSGEHDGTYKHASEAMGVALTVTSDFDRDQWFFARLFRQDRDDLLGWFDQADGSVRYGVWRNDGGGKFTKINDLNVQDNCIPRGIAFIDINADGLDDFTCTGPDGTVFASINTGNGGGVNPPTFRNMGTWKRAVNGYAQDRVRLADIDGDGRADFCGLAGNGDTYCWRNGGTGDMPEYWQALGRRFEGKGMGDLQGVRFEDINGDGRDDWLWVDDNGQTTTWTNARSCFRGKEGDGLNVAWRQGFNGEATSGPTHPGGFPKGSRNRIHFARIYGEPQAFGLLGRQDYVFMEHAKDGAKHKFSMLVFKNKGYGGTKLVADGNKYADMTGNGRDDYVWTHSTGVMTMFPNAGKNEIVGSESFWGPSVKIFDPKTIVGRDLDRRDLHLVDWDGDGRADIVWVNPDNQNRVSVFRNLGGWRWEHLANPAPALFCNQKRGLGIFDLAVQFADITGSGRADYLCIEKNGRVSGWTQASSGAWTYQDQIKSAKGHDRANLRWADVNGDGRADTIWTEKFSGDGFVYYNLGRADVGGSRFHWETKPGGGPFHAFGGQRAGTCTYYPDLDGNRRADLHCIMGTFNNQAETWFNSCKGTVDATGDDANMSNPNLPSVSLPPT</sequence>
<dbReference type="EMBL" id="JAGPXD010000001">
    <property type="protein sequence ID" value="KAH7375470.1"/>
    <property type="molecule type" value="Genomic_DNA"/>
</dbReference>
<dbReference type="Gene3D" id="3.40.50.1110">
    <property type="entry name" value="SGNH hydrolase"/>
    <property type="match status" value="1"/>
</dbReference>
<dbReference type="SUPFAM" id="SSF69318">
    <property type="entry name" value="Integrin alpha N-terminal domain"/>
    <property type="match status" value="2"/>
</dbReference>
<feature type="domain" description="SGNH hydrolase-type esterase" evidence="2">
    <location>
        <begin position="24"/>
        <end position="200"/>
    </location>
</feature>
<keyword evidence="4" id="KW-1185">Reference proteome</keyword>
<dbReference type="GO" id="GO:0004622">
    <property type="term" value="F:phosphatidylcholine lysophospholipase activity"/>
    <property type="evidence" value="ECO:0007669"/>
    <property type="project" value="TreeGrafter"/>
</dbReference>
<dbReference type="InterPro" id="IPR013830">
    <property type="entry name" value="SGNH_hydro"/>
</dbReference>
<name>A0A8K0X9X5_9PEZI</name>
<accession>A0A8K0X9X5</accession>
<dbReference type="InterPro" id="IPR013517">
    <property type="entry name" value="FG-GAP"/>
</dbReference>
<evidence type="ECO:0000256" key="1">
    <source>
        <dbReference type="ARBA" id="ARBA00022729"/>
    </source>
</evidence>